<dbReference type="NCBIfam" id="NF005720">
    <property type="entry name" value="PRK07538.1"/>
    <property type="match status" value="1"/>
</dbReference>
<accession>A0A852W6G7</accession>
<comment type="caution">
    <text evidence="4">The sequence shown here is derived from an EMBL/GenBank/DDBJ whole genome shotgun (WGS) entry which is preliminary data.</text>
</comment>
<keyword evidence="2" id="KW-0503">Monooxygenase</keyword>
<dbReference type="AlphaFoldDB" id="A0A852W6G7"/>
<dbReference type="GO" id="GO:0004497">
    <property type="term" value="F:monooxygenase activity"/>
    <property type="evidence" value="ECO:0007669"/>
    <property type="project" value="UniProtKB-KW"/>
</dbReference>
<evidence type="ECO:0000256" key="2">
    <source>
        <dbReference type="ARBA" id="ARBA00023033"/>
    </source>
</evidence>
<dbReference type="GeneID" id="98054664"/>
<organism evidence="4 5">
    <name type="scientific">Pseudonocardia alni</name>
    <name type="common">Amycolata alni</name>
    <dbReference type="NCBI Taxonomy" id="33907"/>
    <lineage>
        <taxon>Bacteria</taxon>
        <taxon>Bacillati</taxon>
        <taxon>Actinomycetota</taxon>
        <taxon>Actinomycetes</taxon>
        <taxon>Pseudonocardiales</taxon>
        <taxon>Pseudonocardiaceae</taxon>
        <taxon>Pseudonocardia</taxon>
    </lineage>
</organism>
<name>A0A852W6G7_PSEA5</name>
<reference evidence="4 5" key="1">
    <citation type="submission" date="2020-07" db="EMBL/GenBank/DDBJ databases">
        <title>Sequencing the genomes of 1000 actinobacteria strains.</title>
        <authorList>
            <person name="Klenk H.-P."/>
        </authorList>
    </citation>
    <scope>NUCLEOTIDE SEQUENCE [LARGE SCALE GENOMIC DNA]</scope>
    <source>
        <strain evidence="4 5">DSM 44749</strain>
    </source>
</reference>
<dbReference type="SUPFAM" id="SSF54373">
    <property type="entry name" value="FAD-linked reductases, C-terminal domain"/>
    <property type="match status" value="1"/>
</dbReference>
<dbReference type="PANTHER" id="PTHR13789:SF268">
    <property type="entry name" value="5-METHYLPHENAZINE-1-CARBOXYLATE 1-MONOOXYGENASE"/>
    <property type="match status" value="1"/>
</dbReference>
<dbReference type="PRINTS" id="PR00420">
    <property type="entry name" value="RNGMNOXGNASE"/>
</dbReference>
<dbReference type="EMBL" id="JACCCZ010000001">
    <property type="protein sequence ID" value="NYG04717.1"/>
    <property type="molecule type" value="Genomic_DNA"/>
</dbReference>
<dbReference type="Proteomes" id="UP000549695">
    <property type="component" value="Unassembled WGS sequence"/>
</dbReference>
<sequence>MHVVIVGGGIGGLTAALALERAGIGSTVLEQGSGAGELGVGFNLLPHAVRVLDGLGLSAELADVGIATTDLTYAHRLGQPILRRPCGVAAGFAFPQVAGHRGRVHRMLTEAVRARLGPDAIRTRHRFAGVEHSDGGVRVRFDDDALPEATGDVLVGADGIHSAVRAGLFPGEGPPHWNGVSMWRGATDWPAFRGGRSMVVAGGNAAKLVVYPVGAGSAPGTVLTNWAVCIATGAHGDPAPQRQDWSRPADRDETLAHARRFHLDDVDHLALVAATPEIFEFPMCDRDPLPRWSHGRVTLLGDAAHPMVPMGSNGAGQAILDAESLARHLAAGGAPAAALAAYEAERLPMTADVVLRNRVGGPERVIDEVERRAPDGFDDLDAVITGEELEEIFAGYHRASGNTR</sequence>
<dbReference type="InterPro" id="IPR036188">
    <property type="entry name" value="FAD/NAD-bd_sf"/>
</dbReference>
<evidence type="ECO:0000313" key="4">
    <source>
        <dbReference type="EMBL" id="NYG04717.1"/>
    </source>
</evidence>
<dbReference type="InterPro" id="IPR002938">
    <property type="entry name" value="FAD-bd"/>
</dbReference>
<keyword evidence="1" id="KW-0560">Oxidoreductase</keyword>
<evidence type="ECO:0000259" key="3">
    <source>
        <dbReference type="Pfam" id="PF01494"/>
    </source>
</evidence>
<evidence type="ECO:0000313" key="5">
    <source>
        <dbReference type="Proteomes" id="UP000549695"/>
    </source>
</evidence>
<dbReference type="Pfam" id="PF01494">
    <property type="entry name" value="FAD_binding_3"/>
    <property type="match status" value="1"/>
</dbReference>
<dbReference type="SUPFAM" id="SSF51905">
    <property type="entry name" value="FAD/NAD(P)-binding domain"/>
    <property type="match status" value="1"/>
</dbReference>
<gene>
    <name evidence="4" type="ORF">HDA37_005002</name>
</gene>
<dbReference type="PANTHER" id="PTHR13789">
    <property type="entry name" value="MONOOXYGENASE"/>
    <property type="match status" value="1"/>
</dbReference>
<dbReference type="GO" id="GO:0071949">
    <property type="term" value="F:FAD binding"/>
    <property type="evidence" value="ECO:0007669"/>
    <property type="project" value="InterPro"/>
</dbReference>
<feature type="domain" description="FAD-binding" evidence="3">
    <location>
        <begin position="2"/>
        <end position="354"/>
    </location>
</feature>
<dbReference type="Gene3D" id="3.50.50.60">
    <property type="entry name" value="FAD/NAD(P)-binding domain"/>
    <property type="match status" value="1"/>
</dbReference>
<protein>
    <submittedName>
        <fullName evidence="4">2-polyprenyl-6-methoxyphenol hydroxylase-like FAD-dependent oxidoreductase</fullName>
    </submittedName>
</protein>
<dbReference type="RefSeq" id="WP_179762409.1">
    <property type="nucleotide sequence ID" value="NZ_BAAAJZ010000007.1"/>
</dbReference>
<proteinExistence type="predicted"/>
<evidence type="ECO:0000256" key="1">
    <source>
        <dbReference type="ARBA" id="ARBA00023002"/>
    </source>
</evidence>
<dbReference type="InterPro" id="IPR050493">
    <property type="entry name" value="FAD-dep_Monooxygenase_BioMet"/>
</dbReference>
<dbReference type="Gene3D" id="3.30.9.30">
    <property type="match status" value="1"/>
</dbReference>
<keyword evidence="5" id="KW-1185">Reference proteome</keyword>